<evidence type="ECO:0000313" key="2">
    <source>
        <dbReference type="EMBL" id="CAI44173.1"/>
    </source>
</evidence>
<accession>Q50I53</accession>
<evidence type="ECO:0000313" key="3">
    <source>
        <dbReference type="Proteomes" id="UP000001777"/>
    </source>
</evidence>
<keyword evidence="1" id="KW-0812">Transmembrane</keyword>
<dbReference type="Proteomes" id="UP000001777">
    <property type="component" value="Segment"/>
</dbReference>
<name>Q50I53_9VIRU</name>
<dbReference type="RefSeq" id="YP_001542635.1">
    <property type="nucleotide sequence ID" value="NC_009965.1"/>
</dbReference>
<keyword evidence="1" id="KW-1133">Transmembrane helix</keyword>
<sequence>MMKGRKNSPVIDWAKYAYDIRKTTKMFCYAIGFTPASVIVAMGYAGKIASILYKYCVNDPNMDTIHDFINASIAYYTTAYHVDKIALECIADMAIKLKCEQRNAEKVLEEEINRYYMLISVKKS</sequence>
<organism evidence="2 3">
    <name type="scientific">Acidianus rod-shaped virus 1</name>
    <dbReference type="NCBI Taxonomy" id="309181"/>
    <lineage>
        <taxon>Viruses</taxon>
        <taxon>Adnaviria</taxon>
        <taxon>Zilligvirae</taxon>
        <taxon>Taleaviricota</taxon>
        <taxon>Tokiviricetes</taxon>
        <taxon>Ligamenvirales</taxon>
        <taxon>Rudiviridae</taxon>
        <taxon>Itarudivirus</taxon>
        <taxon>Itarudivirus pozzuoliense</taxon>
        <taxon>Itarudivirus ARV1</taxon>
    </lineage>
</organism>
<evidence type="ECO:0000256" key="1">
    <source>
        <dbReference type="SAM" id="Phobius"/>
    </source>
</evidence>
<proteinExistence type="predicted"/>
<keyword evidence="1" id="KW-0472">Membrane</keyword>
<keyword evidence="3" id="KW-1185">Reference proteome</keyword>
<protein>
    <submittedName>
        <fullName evidence="2">Uncharacterized protein</fullName>
    </submittedName>
</protein>
<reference evidence="2 3" key="1">
    <citation type="journal article" date="2005" name="Virology">
        <title>A novel rudivirus, ARV1, of the hyperthermophilic archaeal genus Acidianus.</title>
        <authorList>
            <person name="Vestergaard G."/>
            <person name="Haring M."/>
            <person name="Peng X."/>
            <person name="Rachel R."/>
            <person name="Garrett R.A."/>
            <person name="Prangishvili D."/>
        </authorList>
    </citation>
    <scope>NUCLEOTIDE SEQUENCE</scope>
</reference>
<feature type="transmembrane region" description="Helical" evidence="1">
    <location>
        <begin position="26"/>
        <end position="46"/>
    </location>
</feature>
<dbReference type="GeneID" id="5729539"/>
<dbReference type="EMBL" id="AJ875026">
    <property type="protein sequence ID" value="CAI44173.1"/>
    <property type="molecule type" value="Genomic_DNA"/>
</dbReference>
<dbReference type="KEGG" id="vg:5729539"/>